<evidence type="ECO:0000313" key="5">
    <source>
        <dbReference type="Proteomes" id="UP000177894"/>
    </source>
</evidence>
<gene>
    <name evidence="4" type="primary">arsA_1</name>
    <name evidence="3" type="ORF">BJL90_08700</name>
    <name evidence="4" type="ORF">CLFO_06410</name>
</gene>
<dbReference type="SUPFAM" id="SSF52540">
    <property type="entry name" value="P-loop containing nucleoside triphosphate hydrolases"/>
    <property type="match status" value="1"/>
</dbReference>
<dbReference type="Pfam" id="PF02374">
    <property type="entry name" value="ArsA_ATPase"/>
    <property type="match status" value="1"/>
</dbReference>
<dbReference type="PANTHER" id="PTHR10803">
    <property type="entry name" value="ARSENICAL PUMP-DRIVING ATPASE ARSENITE-TRANSLOCATING ATPASE"/>
    <property type="match status" value="1"/>
</dbReference>
<organism evidence="4 6">
    <name type="scientific">Clostridium formicaceticum</name>
    <dbReference type="NCBI Taxonomy" id="1497"/>
    <lineage>
        <taxon>Bacteria</taxon>
        <taxon>Bacillati</taxon>
        <taxon>Bacillota</taxon>
        <taxon>Clostridia</taxon>
        <taxon>Eubacteriales</taxon>
        <taxon>Clostridiaceae</taxon>
        <taxon>Clostridium</taxon>
    </lineage>
</organism>
<evidence type="ECO:0000259" key="2">
    <source>
        <dbReference type="Pfam" id="PF02374"/>
    </source>
</evidence>
<dbReference type="CDD" id="cd02035">
    <property type="entry name" value="ArsA"/>
    <property type="match status" value="1"/>
</dbReference>
<dbReference type="AlphaFoldDB" id="A0AAC9RIT0"/>
<evidence type="ECO:0000313" key="3">
    <source>
        <dbReference type="EMBL" id="AOY75970.1"/>
    </source>
</evidence>
<evidence type="ECO:0000256" key="1">
    <source>
        <dbReference type="ARBA" id="ARBA00011040"/>
    </source>
</evidence>
<dbReference type="EMBL" id="CP020559">
    <property type="protein sequence ID" value="ARE86319.1"/>
    <property type="molecule type" value="Genomic_DNA"/>
</dbReference>
<dbReference type="KEGG" id="cfm:BJL90_08700"/>
<sequence>METKFILFSGKGGVGKTSMASTTAVYYADQGKKTLIVTTDPAANLSDVFEQEIGHNITKINGIENLYAMEIDSDKATMEYKERSLAPMRELFGEELIQVAEEQLSGPCTEEMAAFDKFIDFMDADDYEIVIFDTAPTGHTIRLLELPVDWSKHIEESAKGSGQTCMGPVALIQDSKKKYDDAIAKLRDLHKTDFIFVMQPEQTSLEETIRSSEDLQEIGIKTTRIIINGILPKEEAIHPFFKKKYERQQMYVEKAREVFENIPIQTMTLFDSELKGIDMFRKSGSKLFKGSGHHE</sequence>
<dbReference type="Proteomes" id="UP000192478">
    <property type="component" value="Chromosome"/>
</dbReference>
<dbReference type="GO" id="GO:0005524">
    <property type="term" value="F:ATP binding"/>
    <property type="evidence" value="ECO:0007669"/>
    <property type="project" value="InterPro"/>
</dbReference>
<protein>
    <submittedName>
        <fullName evidence="3">Arsenic-transporting ATPase</fullName>
    </submittedName>
    <submittedName>
        <fullName evidence="4">Arsenical pump-driving ATPase</fullName>
        <ecNumber evidence="4">3.6.3.16</ecNumber>
    </submittedName>
</protein>
<keyword evidence="4" id="KW-0378">Hydrolase</keyword>
<proteinExistence type="inferred from homology"/>
<feature type="domain" description="ArsA/GET3 Anion-transporting ATPase-like" evidence="2">
    <location>
        <begin position="3"/>
        <end position="286"/>
    </location>
</feature>
<dbReference type="InterPro" id="IPR025723">
    <property type="entry name" value="ArsA/GET3_ATPase-like"/>
</dbReference>
<dbReference type="InterPro" id="IPR016300">
    <property type="entry name" value="ATPase_ArsA/GET3"/>
</dbReference>
<keyword evidence="5" id="KW-1185">Reference proteome</keyword>
<evidence type="ECO:0000313" key="4">
    <source>
        <dbReference type="EMBL" id="ARE86319.1"/>
    </source>
</evidence>
<dbReference type="EMBL" id="CP017603">
    <property type="protein sequence ID" value="AOY75970.1"/>
    <property type="molecule type" value="Genomic_DNA"/>
</dbReference>
<reference evidence="4 6" key="2">
    <citation type="submission" date="2017-03" db="EMBL/GenBank/DDBJ databases">
        <title>Complete sequence of Clostridium formicaceticum DSM 92.</title>
        <authorList>
            <person name="Poehlein A."/>
            <person name="Karl M."/>
            <person name="Bengelsdorf F.R."/>
            <person name="Duerre P."/>
            <person name="Daniel R."/>
        </authorList>
    </citation>
    <scope>NUCLEOTIDE SEQUENCE [LARGE SCALE GENOMIC DNA]</scope>
    <source>
        <strain evidence="4 6">DSM 92</strain>
    </source>
</reference>
<dbReference type="PANTHER" id="PTHR10803:SF3">
    <property type="entry name" value="ATPASE GET3"/>
    <property type="match status" value="1"/>
</dbReference>
<dbReference type="EC" id="3.6.3.16" evidence="4"/>
<reference evidence="3 5" key="1">
    <citation type="submission" date="2016-10" db="EMBL/GenBank/DDBJ databases">
        <title>Complete Genome Sequence of Acetogen Clostridium formicoaceticum ATCC 27076.</title>
        <authorList>
            <person name="Bao T."/>
            <person name="Cheng C."/>
            <person name="Zhao J."/>
            <person name="Yang S.-T."/>
            <person name="Wang J."/>
            <person name="Wang M."/>
        </authorList>
    </citation>
    <scope>NUCLEOTIDE SEQUENCE [LARGE SCALE GENOMIC DNA]</scope>
    <source>
        <strain evidence="3 5">ATCC 27076</strain>
    </source>
</reference>
<dbReference type="RefSeq" id="WP_070966673.1">
    <property type="nucleotide sequence ID" value="NZ_CP017603.1"/>
</dbReference>
<accession>A0AAC9RIT0</accession>
<dbReference type="Gene3D" id="3.40.50.300">
    <property type="entry name" value="P-loop containing nucleotide triphosphate hydrolases"/>
    <property type="match status" value="1"/>
</dbReference>
<comment type="similarity">
    <text evidence="1">Belongs to the arsA ATPase family.</text>
</comment>
<name>A0AAC9RIT0_9CLOT</name>
<evidence type="ECO:0000313" key="6">
    <source>
        <dbReference type="Proteomes" id="UP000192478"/>
    </source>
</evidence>
<dbReference type="Proteomes" id="UP000177894">
    <property type="component" value="Chromosome"/>
</dbReference>
<dbReference type="InterPro" id="IPR027417">
    <property type="entry name" value="P-loop_NTPase"/>
</dbReference>
<dbReference type="GO" id="GO:0016887">
    <property type="term" value="F:ATP hydrolysis activity"/>
    <property type="evidence" value="ECO:0007669"/>
    <property type="project" value="InterPro"/>
</dbReference>
<dbReference type="NCBIfam" id="TIGR00345">
    <property type="entry name" value="GET3_arsA_TRC40"/>
    <property type="match status" value="1"/>
</dbReference>